<evidence type="ECO:0000313" key="5">
    <source>
        <dbReference type="Proteomes" id="UP000472270"/>
    </source>
</evidence>
<dbReference type="PANTHER" id="PTHR28638">
    <property type="entry name" value="CELL CYCLE PROGRESSION PROTEIN 1"/>
    <property type="match status" value="1"/>
</dbReference>
<organism evidence="4 5">
    <name type="scientific">Sinocyclocheilus rhinocerous</name>
    <dbReference type="NCBI Taxonomy" id="307959"/>
    <lineage>
        <taxon>Eukaryota</taxon>
        <taxon>Metazoa</taxon>
        <taxon>Chordata</taxon>
        <taxon>Craniata</taxon>
        <taxon>Vertebrata</taxon>
        <taxon>Euteleostomi</taxon>
        <taxon>Actinopterygii</taxon>
        <taxon>Neopterygii</taxon>
        <taxon>Teleostei</taxon>
        <taxon>Ostariophysi</taxon>
        <taxon>Cypriniformes</taxon>
        <taxon>Cyprinidae</taxon>
        <taxon>Cyprininae</taxon>
        <taxon>Sinocyclocheilus</taxon>
    </lineage>
</organism>
<keyword evidence="3" id="KW-1133">Transmembrane helix</keyword>
<evidence type="ECO:0008006" key="6">
    <source>
        <dbReference type="Google" id="ProtNLM"/>
    </source>
</evidence>
<evidence type="ECO:0000313" key="4">
    <source>
        <dbReference type="Ensembl" id="ENSSRHP00000001338.1"/>
    </source>
</evidence>
<evidence type="ECO:0000256" key="3">
    <source>
        <dbReference type="SAM" id="Phobius"/>
    </source>
</evidence>
<evidence type="ECO:0000256" key="1">
    <source>
        <dbReference type="ARBA" id="ARBA00023054"/>
    </source>
</evidence>
<dbReference type="PANTHER" id="PTHR28638:SF2">
    <property type="entry name" value="CELL CYCLE PROGRESSION PROTEIN 1"/>
    <property type="match status" value="1"/>
</dbReference>
<keyword evidence="3" id="KW-0812">Transmembrane</keyword>
<feature type="compositionally biased region" description="Low complexity" evidence="2">
    <location>
        <begin position="115"/>
        <end position="125"/>
    </location>
</feature>
<accession>A0A673FGN7</accession>
<proteinExistence type="predicted"/>
<evidence type="ECO:0000256" key="2">
    <source>
        <dbReference type="SAM" id="MobiDB-lite"/>
    </source>
</evidence>
<name>A0A673FGN7_9TELE</name>
<dbReference type="InterPro" id="IPR051990">
    <property type="entry name" value="CCPG1/PBIP1"/>
</dbReference>
<reference evidence="4" key="2">
    <citation type="submission" date="2025-09" db="UniProtKB">
        <authorList>
            <consortium name="Ensembl"/>
        </authorList>
    </citation>
    <scope>IDENTIFICATION</scope>
</reference>
<feature type="transmembrane region" description="Helical" evidence="3">
    <location>
        <begin position="194"/>
        <end position="225"/>
    </location>
</feature>
<keyword evidence="5" id="KW-1185">Reference proteome</keyword>
<feature type="region of interest" description="Disordered" evidence="2">
    <location>
        <begin position="103"/>
        <end position="187"/>
    </location>
</feature>
<dbReference type="Ensembl" id="ENSSRHT00000001395.1">
    <property type="protein sequence ID" value="ENSSRHP00000001338.1"/>
    <property type="gene ID" value="ENSSRHG00000000915.1"/>
</dbReference>
<dbReference type="AlphaFoldDB" id="A0A673FGN7"/>
<keyword evidence="3" id="KW-0472">Membrane</keyword>
<sequence>MSDSSSDTESSCGWTVISNEGKDECVNPEWSNKFEIFELVFSAKQGEESLGESSLDLTLREEAEPAQEAGGEEHVILCSSSENSDIITLADSQEAEIDAWEEPVAKEAEEEAGSEELYLGSSSSSQYTFRESETIFPADQPVQRDGGNSSSEDEEGEVKASPVVRRRRVRRSTAGSEPGDPQEPHRRQEEVLHLVSFVLLLYSFIFPLIHLNHFCCIVVIGLFYIPGSV</sequence>
<dbReference type="GO" id="GO:0016020">
    <property type="term" value="C:membrane"/>
    <property type="evidence" value="ECO:0007669"/>
    <property type="project" value="TreeGrafter"/>
</dbReference>
<dbReference type="Proteomes" id="UP000472270">
    <property type="component" value="Unassembled WGS sequence"/>
</dbReference>
<keyword evidence="1" id="KW-0175">Coiled coil</keyword>
<reference evidence="4" key="1">
    <citation type="submission" date="2025-08" db="UniProtKB">
        <authorList>
            <consortium name="Ensembl"/>
        </authorList>
    </citation>
    <scope>IDENTIFICATION</scope>
</reference>
<protein>
    <recommendedName>
        <fullName evidence="6">Cell cycle progression 1</fullName>
    </recommendedName>
</protein>